<evidence type="ECO:0000313" key="2">
    <source>
        <dbReference type="Proteomes" id="UP000799440"/>
    </source>
</evidence>
<proteinExistence type="predicted"/>
<protein>
    <submittedName>
        <fullName evidence="1">Uncharacterized protein</fullName>
    </submittedName>
</protein>
<name>A0A6A6VM73_9PLEO</name>
<organism evidence="1 2">
    <name type="scientific">Sporormia fimetaria CBS 119925</name>
    <dbReference type="NCBI Taxonomy" id="1340428"/>
    <lineage>
        <taxon>Eukaryota</taxon>
        <taxon>Fungi</taxon>
        <taxon>Dikarya</taxon>
        <taxon>Ascomycota</taxon>
        <taxon>Pezizomycotina</taxon>
        <taxon>Dothideomycetes</taxon>
        <taxon>Pleosporomycetidae</taxon>
        <taxon>Pleosporales</taxon>
        <taxon>Sporormiaceae</taxon>
        <taxon>Sporormia</taxon>
    </lineage>
</organism>
<evidence type="ECO:0000313" key="1">
    <source>
        <dbReference type="EMBL" id="KAF2751698.1"/>
    </source>
</evidence>
<dbReference type="EMBL" id="MU006561">
    <property type="protein sequence ID" value="KAF2751698.1"/>
    <property type="molecule type" value="Genomic_DNA"/>
</dbReference>
<accession>A0A6A6VM73</accession>
<dbReference type="Proteomes" id="UP000799440">
    <property type="component" value="Unassembled WGS sequence"/>
</dbReference>
<dbReference type="AlphaFoldDB" id="A0A6A6VM73"/>
<gene>
    <name evidence="1" type="ORF">M011DRAFT_2683</name>
</gene>
<reference evidence="1" key="1">
    <citation type="journal article" date="2020" name="Stud. Mycol.">
        <title>101 Dothideomycetes genomes: a test case for predicting lifestyles and emergence of pathogens.</title>
        <authorList>
            <person name="Haridas S."/>
            <person name="Albert R."/>
            <person name="Binder M."/>
            <person name="Bloem J."/>
            <person name="Labutti K."/>
            <person name="Salamov A."/>
            <person name="Andreopoulos B."/>
            <person name="Baker S."/>
            <person name="Barry K."/>
            <person name="Bills G."/>
            <person name="Bluhm B."/>
            <person name="Cannon C."/>
            <person name="Castanera R."/>
            <person name="Culley D."/>
            <person name="Daum C."/>
            <person name="Ezra D."/>
            <person name="Gonzalez J."/>
            <person name="Henrissat B."/>
            <person name="Kuo A."/>
            <person name="Liang C."/>
            <person name="Lipzen A."/>
            <person name="Lutzoni F."/>
            <person name="Magnuson J."/>
            <person name="Mondo S."/>
            <person name="Nolan M."/>
            <person name="Ohm R."/>
            <person name="Pangilinan J."/>
            <person name="Park H.-J."/>
            <person name="Ramirez L."/>
            <person name="Alfaro M."/>
            <person name="Sun H."/>
            <person name="Tritt A."/>
            <person name="Yoshinaga Y."/>
            <person name="Zwiers L.-H."/>
            <person name="Turgeon B."/>
            <person name="Goodwin S."/>
            <person name="Spatafora J."/>
            <person name="Crous P."/>
            <person name="Grigoriev I."/>
        </authorList>
    </citation>
    <scope>NUCLEOTIDE SEQUENCE</scope>
    <source>
        <strain evidence="1">CBS 119925</strain>
    </source>
</reference>
<keyword evidence="2" id="KW-1185">Reference proteome</keyword>
<sequence length="249" mass="28188">MDQQTECAPGAPETLDDSQVLLNILQNLTALRSLVYIPPRKQERQHSRLCLEHLPRMNQLETLTISIPVVGHTHLLDLVRALPPSIKWLTLATFPSDELVYFTKEGTFLTDVAHLLASGNLKHIFVQVHDPGNNDGGLKKELKKVSKNLYKKYAVLFEVSNCWSPFSTTVVISSHPGRVGRKFSPFPSLKFVKFEPLVDKNARGRERGVVAGSSSTVWESRLEAYADQEEMEFETDHREHQAYVKLLDL</sequence>